<reference evidence="2" key="1">
    <citation type="journal article" date="2019" name="Int. J. Syst. Evol. Microbiol.">
        <title>The Global Catalogue of Microorganisms (GCM) 10K type strain sequencing project: providing services to taxonomists for standard genome sequencing and annotation.</title>
        <authorList>
            <consortium name="The Broad Institute Genomics Platform"/>
            <consortium name="The Broad Institute Genome Sequencing Center for Infectious Disease"/>
            <person name="Wu L."/>
            <person name="Ma J."/>
        </authorList>
    </citation>
    <scope>NUCLEOTIDE SEQUENCE [LARGE SCALE GENOMIC DNA]</scope>
    <source>
        <strain evidence="2">KACC 11904</strain>
    </source>
</reference>
<dbReference type="RefSeq" id="WP_270878953.1">
    <property type="nucleotide sequence ID" value="NZ_JAQFVF010000022.1"/>
</dbReference>
<keyword evidence="2" id="KW-1185">Reference proteome</keyword>
<dbReference type="EMBL" id="JBHSMJ010000029">
    <property type="protein sequence ID" value="MFC5450763.1"/>
    <property type="molecule type" value="Genomic_DNA"/>
</dbReference>
<protein>
    <submittedName>
        <fullName evidence="1">Uncharacterized protein</fullName>
    </submittedName>
</protein>
<comment type="caution">
    <text evidence="1">The sequence shown here is derived from an EMBL/GenBank/DDBJ whole genome shotgun (WGS) entry which is preliminary data.</text>
</comment>
<evidence type="ECO:0000313" key="2">
    <source>
        <dbReference type="Proteomes" id="UP001596044"/>
    </source>
</evidence>
<dbReference type="Proteomes" id="UP001596044">
    <property type="component" value="Unassembled WGS sequence"/>
</dbReference>
<proteinExistence type="predicted"/>
<evidence type="ECO:0000313" key="1">
    <source>
        <dbReference type="EMBL" id="MFC5450763.1"/>
    </source>
</evidence>
<accession>A0ABW0KBI5</accession>
<organism evidence="1 2">
    <name type="scientific">Paenibacillus aestuarii</name>
    <dbReference type="NCBI Taxonomy" id="516965"/>
    <lineage>
        <taxon>Bacteria</taxon>
        <taxon>Bacillati</taxon>
        <taxon>Bacillota</taxon>
        <taxon>Bacilli</taxon>
        <taxon>Bacillales</taxon>
        <taxon>Paenibacillaceae</taxon>
        <taxon>Paenibacillus</taxon>
    </lineage>
</organism>
<sequence>MSVSSKKKTSQKVAIILQDHDASGKVYVELQGKLSSKEMMVEAIKRLQDGIIYANEGCTDPIDSEYIEVFSKKSTGRKGEDFIFLIDRSVAEDYIVSAKIIK</sequence>
<name>A0ABW0KBI5_9BACL</name>
<gene>
    <name evidence="1" type="ORF">ACFPOG_21140</name>
</gene>